<dbReference type="InterPro" id="IPR012132">
    <property type="entry name" value="GMC_OxRdtase"/>
</dbReference>
<evidence type="ECO:0000256" key="2">
    <source>
        <dbReference type="ARBA" id="ARBA00010790"/>
    </source>
</evidence>
<gene>
    <name evidence="6" type="ORF">GCM10009836_32610</name>
</gene>
<dbReference type="Pfam" id="PF00732">
    <property type="entry name" value="GMC_oxred_N"/>
    <property type="match status" value="1"/>
</dbReference>
<sequence>MEHWDVVVVGAGSAGCVMANRLSAGGARVLLLEAGEDTPPDRVPADIADLYPRSYYNSRYMWSGLRADQAGDGTGARSGFPQARVMGGGSSLMGMIALRGLPADYDGWAARGLPGWGWDDVLPSFTALEHDRDFGGPMHGDAGPVSIRRHLPEDWPPFCRAVGIAAGTAGFKEIDDFNADGGDGYGALPMSSTLSGRVSSASAFLDAGVRSRPGLEVRCRTEVLRLHFEGTRCAGVVVAGEHGEEVISADTTVVSGGAIFSPTLLLRSGLGPADELRPLGIDVVADLPGVGANLQNHPVAYLACFLRPEGRQSPSLRPGFNTGLRFTSGKVPGVTGDLQMLVLNKSSWHGLGNAVAGLGVCLVAPQSRGRVRLVDRTGMPEVDFRFLTEAVDRERMEHGFGVAAELMRSPEVGAVRHEVFAAGYSRVVRKLNEPGRANVAVTKVLAGLLDGPRPLRRSMLRWGIASGSLRESRLTDGAWLTSTARARSFGTYHPAGTCAMGPESDPAAVVDGDGRVRGVEGLRVVDASVMPTVPRANTNLPVQMVAEHLARRMVTAGR</sequence>
<dbReference type="PANTHER" id="PTHR11552:SF147">
    <property type="entry name" value="CHOLINE DEHYDROGENASE, MITOCHONDRIAL"/>
    <property type="match status" value="1"/>
</dbReference>
<dbReference type="PANTHER" id="PTHR11552">
    <property type="entry name" value="GLUCOSE-METHANOL-CHOLINE GMC OXIDOREDUCTASE"/>
    <property type="match status" value="1"/>
</dbReference>
<dbReference type="InterPro" id="IPR007867">
    <property type="entry name" value="GMC_OxRtase_C"/>
</dbReference>
<dbReference type="Gene3D" id="3.50.50.60">
    <property type="entry name" value="FAD/NAD(P)-binding domain"/>
    <property type="match status" value="2"/>
</dbReference>
<organism evidence="6 7">
    <name type="scientific">Pseudonocardia ailaonensis</name>
    <dbReference type="NCBI Taxonomy" id="367279"/>
    <lineage>
        <taxon>Bacteria</taxon>
        <taxon>Bacillati</taxon>
        <taxon>Actinomycetota</taxon>
        <taxon>Actinomycetes</taxon>
        <taxon>Pseudonocardiales</taxon>
        <taxon>Pseudonocardiaceae</taxon>
        <taxon>Pseudonocardia</taxon>
    </lineage>
</organism>
<dbReference type="SUPFAM" id="SSF54373">
    <property type="entry name" value="FAD-linked reductases, C-terminal domain"/>
    <property type="match status" value="1"/>
</dbReference>
<dbReference type="EMBL" id="BAAAQK010000009">
    <property type="protein sequence ID" value="GAA1850281.1"/>
    <property type="molecule type" value="Genomic_DNA"/>
</dbReference>
<comment type="similarity">
    <text evidence="2">Belongs to the GMC oxidoreductase family.</text>
</comment>
<proteinExistence type="inferred from homology"/>
<dbReference type="InterPro" id="IPR000172">
    <property type="entry name" value="GMC_OxRdtase_N"/>
</dbReference>
<evidence type="ECO:0000256" key="1">
    <source>
        <dbReference type="ARBA" id="ARBA00001974"/>
    </source>
</evidence>
<dbReference type="InterPro" id="IPR036188">
    <property type="entry name" value="FAD/NAD-bd_sf"/>
</dbReference>
<comment type="cofactor">
    <cofactor evidence="1">
        <name>FAD</name>
        <dbReference type="ChEBI" id="CHEBI:57692"/>
    </cofactor>
</comment>
<evidence type="ECO:0000256" key="3">
    <source>
        <dbReference type="ARBA" id="ARBA00022630"/>
    </source>
</evidence>
<dbReference type="SUPFAM" id="SSF51905">
    <property type="entry name" value="FAD/NAD(P)-binding domain"/>
    <property type="match status" value="1"/>
</dbReference>
<evidence type="ECO:0000313" key="6">
    <source>
        <dbReference type="EMBL" id="GAA1850281.1"/>
    </source>
</evidence>
<dbReference type="Pfam" id="PF05199">
    <property type="entry name" value="GMC_oxred_C"/>
    <property type="match status" value="1"/>
</dbReference>
<dbReference type="Proteomes" id="UP001500449">
    <property type="component" value="Unassembled WGS sequence"/>
</dbReference>
<protein>
    <submittedName>
        <fullName evidence="6">GMC family oxidoreductase N-terminal domain-containing protein</fullName>
    </submittedName>
</protein>
<evidence type="ECO:0000313" key="7">
    <source>
        <dbReference type="Proteomes" id="UP001500449"/>
    </source>
</evidence>
<keyword evidence="3" id="KW-0285">Flavoprotein</keyword>
<dbReference type="RefSeq" id="WP_344417412.1">
    <property type="nucleotide sequence ID" value="NZ_BAAAQK010000009.1"/>
</dbReference>
<evidence type="ECO:0000256" key="4">
    <source>
        <dbReference type="ARBA" id="ARBA00022827"/>
    </source>
</evidence>
<dbReference type="PROSITE" id="PS00624">
    <property type="entry name" value="GMC_OXRED_2"/>
    <property type="match status" value="1"/>
</dbReference>
<dbReference type="PIRSF" id="PIRSF000137">
    <property type="entry name" value="Alcohol_oxidase"/>
    <property type="match status" value="1"/>
</dbReference>
<comment type="caution">
    <text evidence="6">The sequence shown here is derived from an EMBL/GenBank/DDBJ whole genome shotgun (WGS) entry which is preliminary data.</text>
</comment>
<reference evidence="6 7" key="1">
    <citation type="journal article" date="2019" name="Int. J. Syst. Evol. Microbiol.">
        <title>The Global Catalogue of Microorganisms (GCM) 10K type strain sequencing project: providing services to taxonomists for standard genome sequencing and annotation.</title>
        <authorList>
            <consortium name="The Broad Institute Genomics Platform"/>
            <consortium name="The Broad Institute Genome Sequencing Center for Infectious Disease"/>
            <person name="Wu L."/>
            <person name="Ma J."/>
        </authorList>
    </citation>
    <scope>NUCLEOTIDE SEQUENCE [LARGE SCALE GENOMIC DNA]</scope>
    <source>
        <strain evidence="6 7">JCM 16009</strain>
    </source>
</reference>
<accession>A0ABN2N365</accession>
<keyword evidence="4" id="KW-0274">FAD</keyword>
<keyword evidence="7" id="KW-1185">Reference proteome</keyword>
<evidence type="ECO:0000259" key="5">
    <source>
        <dbReference type="PROSITE" id="PS00624"/>
    </source>
</evidence>
<name>A0ABN2N365_9PSEU</name>
<dbReference type="Gene3D" id="3.30.410.40">
    <property type="match status" value="2"/>
</dbReference>
<feature type="domain" description="Glucose-methanol-choline oxidoreductase N-terminal" evidence="5">
    <location>
        <begin position="257"/>
        <end position="271"/>
    </location>
</feature>